<dbReference type="PANTHER" id="PTHR11085:SF9">
    <property type="entry name" value="NAD-DEPENDENT PROTEIN DEACETYLASE SIRTUIN-1"/>
    <property type="match status" value="1"/>
</dbReference>
<evidence type="ECO:0000256" key="11">
    <source>
        <dbReference type="SAM" id="MobiDB-lite"/>
    </source>
</evidence>
<evidence type="ECO:0000256" key="9">
    <source>
        <dbReference type="ARBA" id="ARBA00023242"/>
    </source>
</evidence>
<dbReference type="STRING" id="307972.A0A2G8L2S7"/>
<evidence type="ECO:0000256" key="1">
    <source>
        <dbReference type="ARBA" id="ARBA00001947"/>
    </source>
</evidence>
<evidence type="ECO:0000313" key="14">
    <source>
        <dbReference type="Proteomes" id="UP000230750"/>
    </source>
</evidence>
<reference evidence="13 14" key="1">
    <citation type="journal article" date="2017" name="PLoS Biol.">
        <title>The sea cucumber genome provides insights into morphological evolution and visceral regeneration.</title>
        <authorList>
            <person name="Zhang X."/>
            <person name="Sun L."/>
            <person name="Yuan J."/>
            <person name="Sun Y."/>
            <person name="Gao Y."/>
            <person name="Zhang L."/>
            <person name="Li S."/>
            <person name="Dai H."/>
            <person name="Hamel J.F."/>
            <person name="Liu C."/>
            <person name="Yu Y."/>
            <person name="Liu S."/>
            <person name="Lin W."/>
            <person name="Guo K."/>
            <person name="Jin S."/>
            <person name="Xu P."/>
            <person name="Storey K.B."/>
            <person name="Huan P."/>
            <person name="Zhang T."/>
            <person name="Zhou Y."/>
            <person name="Zhang J."/>
            <person name="Lin C."/>
            <person name="Li X."/>
            <person name="Xing L."/>
            <person name="Huo D."/>
            <person name="Sun M."/>
            <person name="Wang L."/>
            <person name="Mercier A."/>
            <person name="Li F."/>
            <person name="Yang H."/>
            <person name="Xiang J."/>
        </authorList>
    </citation>
    <scope>NUCLEOTIDE SEQUENCE [LARGE SCALE GENOMIC DNA]</scope>
    <source>
        <strain evidence="13">Shaxun</strain>
        <tissue evidence="13">Muscle</tissue>
    </source>
</reference>
<evidence type="ECO:0000259" key="12">
    <source>
        <dbReference type="PROSITE" id="PS50305"/>
    </source>
</evidence>
<evidence type="ECO:0000256" key="10">
    <source>
        <dbReference type="PROSITE-ProRule" id="PRU00236"/>
    </source>
</evidence>
<dbReference type="InterPro" id="IPR026590">
    <property type="entry name" value="Ssirtuin_cat_dom"/>
</dbReference>
<dbReference type="InterPro" id="IPR029035">
    <property type="entry name" value="DHS-like_NAD/FAD-binding_dom"/>
</dbReference>
<keyword evidence="14" id="KW-1185">Reference proteome</keyword>
<dbReference type="InterPro" id="IPR003000">
    <property type="entry name" value="Sirtuin"/>
</dbReference>
<dbReference type="GO" id="GO:0005637">
    <property type="term" value="C:nuclear inner membrane"/>
    <property type="evidence" value="ECO:0007669"/>
    <property type="project" value="TreeGrafter"/>
</dbReference>
<evidence type="ECO:0000256" key="5">
    <source>
        <dbReference type="ARBA" id="ARBA00022679"/>
    </source>
</evidence>
<organism evidence="13 14">
    <name type="scientific">Stichopus japonicus</name>
    <name type="common">Sea cucumber</name>
    <dbReference type="NCBI Taxonomy" id="307972"/>
    <lineage>
        <taxon>Eukaryota</taxon>
        <taxon>Metazoa</taxon>
        <taxon>Echinodermata</taxon>
        <taxon>Eleutherozoa</taxon>
        <taxon>Echinozoa</taxon>
        <taxon>Holothuroidea</taxon>
        <taxon>Aspidochirotacea</taxon>
        <taxon>Aspidochirotida</taxon>
        <taxon>Stichopodidae</taxon>
        <taxon>Apostichopus</taxon>
    </lineage>
</organism>
<comment type="caution">
    <text evidence="13">The sequence shown here is derived from an EMBL/GenBank/DDBJ whole genome shotgun (WGS) entry which is preliminary data.</text>
</comment>
<evidence type="ECO:0000256" key="3">
    <source>
        <dbReference type="ARBA" id="ARBA00006924"/>
    </source>
</evidence>
<name>A0A2G8L2S7_STIJA</name>
<gene>
    <name evidence="13" type="ORF">BSL78_08537</name>
</gene>
<dbReference type="GO" id="GO:0017136">
    <property type="term" value="F:histone deacetylase activity, NAD-dependent"/>
    <property type="evidence" value="ECO:0007669"/>
    <property type="project" value="TreeGrafter"/>
</dbReference>
<dbReference type="EMBL" id="MRZV01000244">
    <property type="protein sequence ID" value="PIK54564.1"/>
    <property type="molecule type" value="Genomic_DNA"/>
</dbReference>
<keyword evidence="6" id="KW-0479">Metal-binding</keyword>
<accession>A0A2G8L2S7</accession>
<keyword evidence="8" id="KW-0520">NAD</keyword>
<dbReference type="EC" id="2.3.1.286" evidence="4"/>
<dbReference type="Pfam" id="PF02146">
    <property type="entry name" value="SIR2"/>
    <property type="match status" value="1"/>
</dbReference>
<evidence type="ECO:0000256" key="4">
    <source>
        <dbReference type="ARBA" id="ARBA00012928"/>
    </source>
</evidence>
<sequence>MAAEKPEDPLGSYPKRPRLGSEIVKMTVTGAGELHQSTQQFPYSTSSSNTEPTEGPDPIPTVRPNVIISEEVPGTEDTSASWTPACRKKDQKSEDMTSASSSQQGPPQHSQGEVEPHKQHEKRETEDEIDSDLDLGLGDLSPDPTPSAGPMGWLHQQMMTGVDPRNILARIIPPDISLPDDMSEIEMWSLIANYFEAFQEPERRKKLENFNTLDDVIALLRRCDKVIVLSGAGVSVSCGIPDFRSRDGIYARLSVDFPDLPDPQAMFDIHYFRKDPRPFFKFAKEIYPGQYKPSICHQFISLLEQHKKLLRNYSQNIDTLEQVAGISRVVQCHGSFATATCTNCGYKVDAEVIRKEIFNQVIIRASKVIDIFHSLVVFFTFNNSKAISNFIGSLSP</sequence>
<protein>
    <recommendedName>
        <fullName evidence="4">protein acetyllysine N-acetyltransferase</fullName>
        <ecNumber evidence="4">2.3.1.286</ecNumber>
    </recommendedName>
</protein>
<feature type="compositionally biased region" description="Low complexity" evidence="11">
    <location>
        <begin position="100"/>
        <end position="111"/>
    </location>
</feature>
<dbReference type="PANTHER" id="PTHR11085">
    <property type="entry name" value="NAD-DEPENDENT PROTEIN DEACYLASE SIRTUIN-5, MITOCHONDRIAL-RELATED"/>
    <property type="match status" value="1"/>
</dbReference>
<dbReference type="SUPFAM" id="SSF52467">
    <property type="entry name" value="DHS-like NAD/FAD-binding domain"/>
    <property type="match status" value="1"/>
</dbReference>
<feature type="compositionally biased region" description="Polar residues" evidence="11">
    <location>
        <begin position="35"/>
        <end position="52"/>
    </location>
</feature>
<dbReference type="GO" id="GO:0005654">
    <property type="term" value="C:nucleoplasm"/>
    <property type="evidence" value="ECO:0007669"/>
    <property type="project" value="TreeGrafter"/>
</dbReference>
<keyword evidence="7" id="KW-0862">Zinc</keyword>
<feature type="domain" description="Deacetylase sirtuin-type" evidence="12">
    <location>
        <begin position="206"/>
        <end position="396"/>
    </location>
</feature>
<dbReference type="InterPro" id="IPR050134">
    <property type="entry name" value="NAD-dep_sirtuin_deacylases"/>
</dbReference>
<comment type="subcellular location">
    <subcellularLocation>
        <location evidence="2">Nucleus</location>
    </subcellularLocation>
</comment>
<evidence type="ECO:0000256" key="2">
    <source>
        <dbReference type="ARBA" id="ARBA00004123"/>
    </source>
</evidence>
<evidence type="ECO:0000256" key="7">
    <source>
        <dbReference type="ARBA" id="ARBA00022833"/>
    </source>
</evidence>
<dbReference type="Gene3D" id="3.40.50.1220">
    <property type="entry name" value="TPP-binding domain"/>
    <property type="match status" value="2"/>
</dbReference>
<dbReference type="GO" id="GO:0002039">
    <property type="term" value="F:p53 binding"/>
    <property type="evidence" value="ECO:0007669"/>
    <property type="project" value="TreeGrafter"/>
</dbReference>
<feature type="region of interest" description="Disordered" evidence="11">
    <location>
        <begin position="1"/>
        <end position="151"/>
    </location>
</feature>
<dbReference type="GO" id="GO:0070403">
    <property type="term" value="F:NAD+ binding"/>
    <property type="evidence" value="ECO:0007669"/>
    <property type="project" value="InterPro"/>
</dbReference>
<dbReference type="PROSITE" id="PS50305">
    <property type="entry name" value="SIRTUIN"/>
    <property type="match status" value="1"/>
</dbReference>
<comment type="caution">
    <text evidence="10">Lacks conserved residue(s) required for the propagation of feature annotation.</text>
</comment>
<dbReference type="OrthoDB" id="424302at2759"/>
<feature type="compositionally biased region" description="Basic and acidic residues" evidence="11">
    <location>
        <begin position="112"/>
        <end position="125"/>
    </location>
</feature>
<dbReference type="AlphaFoldDB" id="A0A2G8L2S7"/>
<evidence type="ECO:0000256" key="8">
    <source>
        <dbReference type="ARBA" id="ARBA00023027"/>
    </source>
</evidence>
<keyword evidence="5" id="KW-0808">Transferase</keyword>
<evidence type="ECO:0000313" key="13">
    <source>
        <dbReference type="EMBL" id="PIK54564.1"/>
    </source>
</evidence>
<comment type="cofactor">
    <cofactor evidence="1">
        <name>Zn(2+)</name>
        <dbReference type="ChEBI" id="CHEBI:29105"/>
    </cofactor>
</comment>
<evidence type="ECO:0000256" key="6">
    <source>
        <dbReference type="ARBA" id="ARBA00022723"/>
    </source>
</evidence>
<dbReference type="FunFam" id="3.30.1600.10:FF:000013">
    <property type="entry name" value="NAD-dependent protein deacetylase sirtuin-1"/>
    <property type="match status" value="1"/>
</dbReference>
<comment type="similarity">
    <text evidence="3">Belongs to the sirtuin family. Class I subfamily.</text>
</comment>
<dbReference type="GO" id="GO:0003714">
    <property type="term" value="F:transcription corepressor activity"/>
    <property type="evidence" value="ECO:0007669"/>
    <property type="project" value="TreeGrafter"/>
</dbReference>
<dbReference type="Proteomes" id="UP000230750">
    <property type="component" value="Unassembled WGS sequence"/>
</dbReference>
<keyword evidence="9" id="KW-0539">Nucleus</keyword>
<proteinExistence type="inferred from homology"/>
<dbReference type="GO" id="GO:0033553">
    <property type="term" value="C:rDNA heterochromatin"/>
    <property type="evidence" value="ECO:0007669"/>
    <property type="project" value="TreeGrafter"/>
</dbReference>
<dbReference type="GO" id="GO:0046872">
    <property type="term" value="F:metal ion binding"/>
    <property type="evidence" value="ECO:0007669"/>
    <property type="project" value="UniProtKB-KW"/>
</dbReference>